<evidence type="ECO:0000313" key="1">
    <source>
        <dbReference type="EMBL" id="MPM97315.1"/>
    </source>
</evidence>
<sequence length="91" mass="10532">MADNIFNPVVDHFVSYRYRLFRVTGIVIFHHDQFVAFHTAFGIDICNRLLCASKFLIAILSYRTGHRADDSNFNILSKRHIAQRQGDTSCQ</sequence>
<organism evidence="1">
    <name type="scientific">bioreactor metagenome</name>
    <dbReference type="NCBI Taxonomy" id="1076179"/>
    <lineage>
        <taxon>unclassified sequences</taxon>
        <taxon>metagenomes</taxon>
        <taxon>ecological metagenomes</taxon>
    </lineage>
</organism>
<gene>
    <name evidence="1" type="ORF">SDC9_144488</name>
</gene>
<proteinExistence type="predicted"/>
<accession>A0A645E743</accession>
<comment type="caution">
    <text evidence="1">The sequence shown here is derived from an EMBL/GenBank/DDBJ whole genome shotgun (WGS) entry which is preliminary data.</text>
</comment>
<protein>
    <submittedName>
        <fullName evidence="1">Uncharacterized protein</fullName>
    </submittedName>
</protein>
<dbReference type="AlphaFoldDB" id="A0A645E743"/>
<dbReference type="EMBL" id="VSSQ01043609">
    <property type="protein sequence ID" value="MPM97315.1"/>
    <property type="molecule type" value="Genomic_DNA"/>
</dbReference>
<name>A0A645E743_9ZZZZ</name>
<reference evidence="1" key="1">
    <citation type="submission" date="2019-08" db="EMBL/GenBank/DDBJ databases">
        <authorList>
            <person name="Kucharzyk K."/>
            <person name="Murdoch R.W."/>
            <person name="Higgins S."/>
            <person name="Loffler F."/>
        </authorList>
    </citation>
    <scope>NUCLEOTIDE SEQUENCE</scope>
</reference>